<organism evidence="2 3">
    <name type="scientific">Lacimonas salitolerans</name>
    <dbReference type="NCBI Taxonomy" id="1323750"/>
    <lineage>
        <taxon>Bacteria</taxon>
        <taxon>Pseudomonadati</taxon>
        <taxon>Pseudomonadota</taxon>
        <taxon>Alphaproteobacteria</taxon>
        <taxon>Rhodobacterales</taxon>
        <taxon>Paracoccaceae</taxon>
        <taxon>Lacimonas</taxon>
    </lineage>
</organism>
<dbReference type="InterPro" id="IPR051531">
    <property type="entry name" value="N-acetyltransferase"/>
</dbReference>
<reference evidence="3" key="1">
    <citation type="journal article" date="2019" name="Int. J. Syst. Evol. Microbiol.">
        <title>The Global Catalogue of Microorganisms (GCM) 10K type strain sequencing project: providing services to taxonomists for standard genome sequencing and annotation.</title>
        <authorList>
            <consortium name="The Broad Institute Genomics Platform"/>
            <consortium name="The Broad Institute Genome Sequencing Center for Infectious Disease"/>
            <person name="Wu L."/>
            <person name="Ma J."/>
        </authorList>
    </citation>
    <scope>NUCLEOTIDE SEQUENCE [LARGE SCALE GENOMIC DNA]</scope>
    <source>
        <strain evidence="3">CGMCC 1.12477</strain>
    </source>
</reference>
<dbReference type="Gene3D" id="3.40.630.30">
    <property type="match status" value="1"/>
</dbReference>
<comment type="caution">
    <text evidence="2">The sequence shown here is derived from an EMBL/GenBank/DDBJ whole genome shotgun (WGS) entry which is preliminary data.</text>
</comment>
<protein>
    <submittedName>
        <fullName evidence="2">GNAT family N-acetyltransferase</fullName>
        <ecNumber evidence="2">2.3.-.-</ecNumber>
    </submittedName>
</protein>
<gene>
    <name evidence="2" type="ORF">ACFTOW_09305</name>
</gene>
<dbReference type="Proteomes" id="UP001597186">
    <property type="component" value="Unassembled WGS sequence"/>
</dbReference>
<dbReference type="InterPro" id="IPR016181">
    <property type="entry name" value="Acyl_CoA_acyltransferase"/>
</dbReference>
<keyword evidence="2" id="KW-0012">Acyltransferase</keyword>
<evidence type="ECO:0000313" key="2">
    <source>
        <dbReference type="EMBL" id="MFD1509597.1"/>
    </source>
</evidence>
<keyword evidence="3" id="KW-1185">Reference proteome</keyword>
<sequence>MITAAPTLTTARLILRQPVPGDMDAYVAYAMSDRARFVGGPFDEAQAVARLGAMIAHWPLHGYGRYVMMQGERAIGHVGPLARDDDHPPEMTWTLWDGAAEGQGLATEAAQAVTRHVFDDLRWPAMILRIESGNTASLRLAEKLGATLSDDPIPGWSADVLTYDLRAQVRA</sequence>
<keyword evidence="2" id="KW-0808">Transferase</keyword>
<name>A0ABW4EGY8_9RHOB</name>
<proteinExistence type="predicted"/>
<evidence type="ECO:0000259" key="1">
    <source>
        <dbReference type="PROSITE" id="PS51186"/>
    </source>
</evidence>
<dbReference type="PANTHER" id="PTHR43792:SF1">
    <property type="entry name" value="N-ACETYLTRANSFERASE DOMAIN-CONTAINING PROTEIN"/>
    <property type="match status" value="1"/>
</dbReference>
<dbReference type="PANTHER" id="PTHR43792">
    <property type="entry name" value="GNAT FAMILY, PUTATIVE (AFU_ORTHOLOGUE AFUA_3G00765)-RELATED-RELATED"/>
    <property type="match status" value="1"/>
</dbReference>
<dbReference type="Pfam" id="PF13302">
    <property type="entry name" value="Acetyltransf_3"/>
    <property type="match status" value="1"/>
</dbReference>
<dbReference type="EMBL" id="JBHUDD010000053">
    <property type="protein sequence ID" value="MFD1509597.1"/>
    <property type="molecule type" value="Genomic_DNA"/>
</dbReference>
<dbReference type="GO" id="GO:0016746">
    <property type="term" value="F:acyltransferase activity"/>
    <property type="evidence" value="ECO:0007669"/>
    <property type="project" value="UniProtKB-KW"/>
</dbReference>
<dbReference type="PROSITE" id="PS51186">
    <property type="entry name" value="GNAT"/>
    <property type="match status" value="1"/>
</dbReference>
<dbReference type="EC" id="2.3.-.-" evidence="2"/>
<dbReference type="RefSeq" id="WP_379914921.1">
    <property type="nucleotide sequence ID" value="NZ_JBHUDD010000053.1"/>
</dbReference>
<feature type="domain" description="N-acetyltransferase" evidence="1">
    <location>
        <begin position="13"/>
        <end position="168"/>
    </location>
</feature>
<dbReference type="SUPFAM" id="SSF55729">
    <property type="entry name" value="Acyl-CoA N-acyltransferases (Nat)"/>
    <property type="match status" value="1"/>
</dbReference>
<dbReference type="InterPro" id="IPR000182">
    <property type="entry name" value="GNAT_dom"/>
</dbReference>
<evidence type="ECO:0000313" key="3">
    <source>
        <dbReference type="Proteomes" id="UP001597186"/>
    </source>
</evidence>
<accession>A0ABW4EGY8</accession>